<dbReference type="EMBL" id="VOQS01000005">
    <property type="protein sequence ID" value="TXC79118.1"/>
    <property type="molecule type" value="Genomic_DNA"/>
</dbReference>
<protein>
    <submittedName>
        <fullName evidence="2">Uncharacterized protein</fullName>
    </submittedName>
</protein>
<evidence type="ECO:0000313" key="2">
    <source>
        <dbReference type="EMBL" id="TXC79118.1"/>
    </source>
</evidence>
<feature type="region of interest" description="Disordered" evidence="1">
    <location>
        <begin position="1"/>
        <end position="21"/>
    </location>
</feature>
<accession>A0A5C6V5J0</accession>
<dbReference type="AlphaFoldDB" id="A0A5C6V5J0"/>
<sequence>MKNSPNEYGSPDINKPEQAGSSASVVDALRSQEAEAEYLVRSAMDYVNELIRVNEGRWIFYRNINASLLEQWLKEDHPNLHRCVIRIGAYDVFKQQLLEYCGRFSAARALAQRYLISYFWSLQTSLVMPFRLEEGGDREEIYELSDVDTESYFPGVASDIDSGRLTHTEDLPTMVALLVDRFLRLRHSNRHNNERIALHTRLTEQCGRWSDWGKVNDAPLGTAFLVKRRAFSEELYSLTSERYVLVMRMPEDTTLDFLIQGARVARLVDTSCEQPEHYLALSEGRIAIPVLRNDELLLKFRNFIPIVFLVGEKMWLVEYEWNPTAYGNDFIDDVRSGTIQTSDTNAVEGDEAMVEEANARGTGDAVVIAEIRAMPVIPETPFYLLPDYIERVWNDSIPF</sequence>
<gene>
    <name evidence="2" type="ORF">FRZ40_32380</name>
</gene>
<dbReference type="RefSeq" id="WP_147236936.1">
    <property type="nucleotide sequence ID" value="NZ_VOQS01000005.1"/>
</dbReference>
<evidence type="ECO:0000256" key="1">
    <source>
        <dbReference type="SAM" id="MobiDB-lite"/>
    </source>
</evidence>
<reference evidence="2 3" key="1">
    <citation type="journal article" date="2018" name="Int. J. Syst. Evol. Microbiol.">
        <title>Paraburkholderia azotifigens sp. nov., a nitrogen-fixing bacterium isolated from paddy soil.</title>
        <authorList>
            <person name="Choi G.M."/>
            <person name="Im W.T."/>
        </authorList>
    </citation>
    <scope>NUCLEOTIDE SEQUENCE [LARGE SCALE GENOMIC DNA]</scope>
    <source>
        <strain evidence="2 3">NF 2-5-3</strain>
    </source>
</reference>
<organism evidence="2 3">
    <name type="scientific">Paraburkholderia azotifigens</name>
    <dbReference type="NCBI Taxonomy" id="2057004"/>
    <lineage>
        <taxon>Bacteria</taxon>
        <taxon>Pseudomonadati</taxon>
        <taxon>Pseudomonadota</taxon>
        <taxon>Betaproteobacteria</taxon>
        <taxon>Burkholderiales</taxon>
        <taxon>Burkholderiaceae</taxon>
        <taxon>Paraburkholderia</taxon>
    </lineage>
</organism>
<name>A0A5C6V5J0_9BURK</name>
<evidence type="ECO:0000313" key="3">
    <source>
        <dbReference type="Proteomes" id="UP000321776"/>
    </source>
</evidence>
<dbReference type="Proteomes" id="UP000321776">
    <property type="component" value="Unassembled WGS sequence"/>
</dbReference>
<comment type="caution">
    <text evidence="2">The sequence shown here is derived from an EMBL/GenBank/DDBJ whole genome shotgun (WGS) entry which is preliminary data.</text>
</comment>
<proteinExistence type="predicted"/>